<reference evidence="15 16" key="1">
    <citation type="submission" date="2017-11" db="EMBL/GenBank/DDBJ databases">
        <title>Genome sequence of Entomoplasma melaleucae M1 (ATCC 49191).</title>
        <authorList>
            <person name="Lo W.-S."/>
            <person name="Gasparich G.E."/>
            <person name="Kuo C.-H."/>
        </authorList>
    </citation>
    <scope>NUCLEOTIDE SEQUENCE [LARGE SCALE GENOMIC DNA]</scope>
    <source>
        <strain evidence="15 16">M1</strain>
    </source>
</reference>
<dbReference type="GO" id="GO:0006302">
    <property type="term" value="P:double-strand break repair"/>
    <property type="evidence" value="ECO:0007669"/>
    <property type="project" value="TreeGrafter"/>
</dbReference>
<protein>
    <recommendedName>
        <fullName evidence="11 12">DNA polymerase I</fullName>
        <ecNumber evidence="11 12">2.7.7.7</ecNumber>
    </recommendedName>
</protein>
<evidence type="ECO:0000259" key="13">
    <source>
        <dbReference type="SMART" id="SM00475"/>
    </source>
</evidence>
<keyword evidence="7 12" id="KW-0238">DNA-binding</keyword>
<proteinExistence type="inferred from homology"/>
<dbReference type="PROSITE" id="PS00447">
    <property type="entry name" value="DNA_POLYMERASE_A"/>
    <property type="match status" value="1"/>
</dbReference>
<dbReference type="InterPro" id="IPR054690">
    <property type="entry name" value="DNA_polI_exonuclease"/>
</dbReference>
<comment type="catalytic activity">
    <reaction evidence="9 12">
        <text>DNA(n) + a 2'-deoxyribonucleoside 5'-triphosphate = DNA(n+1) + diphosphate</text>
        <dbReference type="Rhea" id="RHEA:22508"/>
        <dbReference type="Rhea" id="RHEA-COMP:17339"/>
        <dbReference type="Rhea" id="RHEA-COMP:17340"/>
        <dbReference type="ChEBI" id="CHEBI:33019"/>
        <dbReference type="ChEBI" id="CHEBI:61560"/>
        <dbReference type="ChEBI" id="CHEBI:173112"/>
        <dbReference type="EC" id="2.7.7.7"/>
    </reaction>
</comment>
<dbReference type="InterPro" id="IPR036397">
    <property type="entry name" value="RNaseH_sf"/>
</dbReference>
<dbReference type="SUPFAM" id="SSF47807">
    <property type="entry name" value="5' to 3' exonuclease, C-terminal subdomain"/>
    <property type="match status" value="1"/>
</dbReference>
<evidence type="ECO:0000256" key="8">
    <source>
        <dbReference type="ARBA" id="ARBA00023204"/>
    </source>
</evidence>
<evidence type="ECO:0000256" key="12">
    <source>
        <dbReference type="RuleBase" id="RU004460"/>
    </source>
</evidence>
<comment type="function">
    <text evidence="10">5'-3' exonuclease acting preferentially on double-stranded DNA.</text>
</comment>
<dbReference type="Pfam" id="PF22619">
    <property type="entry name" value="DNA_polI_exo1"/>
    <property type="match status" value="1"/>
</dbReference>
<dbReference type="SUPFAM" id="SSF56672">
    <property type="entry name" value="DNA/RNA polymerases"/>
    <property type="match status" value="1"/>
</dbReference>
<dbReference type="Gene3D" id="3.40.50.1010">
    <property type="entry name" value="5'-nuclease"/>
    <property type="match status" value="1"/>
</dbReference>
<dbReference type="InterPro" id="IPR018320">
    <property type="entry name" value="DNA_polymerase_1"/>
</dbReference>
<dbReference type="PANTHER" id="PTHR10133">
    <property type="entry name" value="DNA POLYMERASE I"/>
    <property type="match status" value="1"/>
</dbReference>
<dbReference type="InterPro" id="IPR008918">
    <property type="entry name" value="HhH2"/>
</dbReference>
<dbReference type="SUPFAM" id="SSF53098">
    <property type="entry name" value="Ribonuclease H-like"/>
    <property type="match status" value="1"/>
</dbReference>
<dbReference type="GO" id="GO:0003887">
    <property type="term" value="F:DNA-directed DNA polymerase activity"/>
    <property type="evidence" value="ECO:0007669"/>
    <property type="project" value="UniProtKB-UniRule"/>
</dbReference>
<dbReference type="Pfam" id="PF02739">
    <property type="entry name" value="5_3_exonuc_N"/>
    <property type="match status" value="1"/>
</dbReference>
<comment type="function">
    <text evidence="12">In addition to polymerase activity, this DNA polymerase exhibits 5'-3' exonuclease activity.</text>
</comment>
<dbReference type="Gene3D" id="3.30.70.370">
    <property type="match status" value="1"/>
</dbReference>
<evidence type="ECO:0000256" key="6">
    <source>
        <dbReference type="ARBA" id="ARBA00022932"/>
    </source>
</evidence>
<feature type="domain" description="5'-3' exonuclease" evidence="13">
    <location>
        <begin position="2"/>
        <end position="265"/>
    </location>
</feature>
<dbReference type="InterPro" id="IPR020045">
    <property type="entry name" value="DNA_polI_H3TH"/>
</dbReference>
<evidence type="ECO:0000256" key="11">
    <source>
        <dbReference type="NCBIfam" id="TIGR00593"/>
    </source>
</evidence>
<dbReference type="EC" id="2.7.7.7" evidence="11 12"/>
<dbReference type="Proteomes" id="UP000231896">
    <property type="component" value="Chromosome"/>
</dbReference>
<feature type="domain" description="DNA-directed DNA polymerase family A palm" evidence="14">
    <location>
        <begin position="640"/>
        <end position="847"/>
    </location>
</feature>
<keyword evidence="12" id="KW-0378">Hydrolase</keyword>
<keyword evidence="8 12" id="KW-0234">DNA repair</keyword>
<dbReference type="InterPro" id="IPR020046">
    <property type="entry name" value="5-3_exonucl_a-hlix_arch_N"/>
</dbReference>
<dbReference type="FunFam" id="1.10.150.20:FF:000002">
    <property type="entry name" value="DNA polymerase I"/>
    <property type="match status" value="1"/>
</dbReference>
<dbReference type="NCBIfam" id="TIGR00593">
    <property type="entry name" value="pola"/>
    <property type="match status" value="1"/>
</dbReference>
<name>A0A2K8P055_9MOLU</name>
<dbReference type="RefSeq" id="WP_028124367.1">
    <property type="nucleotide sequence ID" value="NZ_CP024964.1"/>
</dbReference>
<dbReference type="InterPro" id="IPR043502">
    <property type="entry name" value="DNA/RNA_pol_sf"/>
</dbReference>
<evidence type="ECO:0000313" key="15">
    <source>
        <dbReference type="EMBL" id="ATZ18273.1"/>
    </source>
</evidence>
<dbReference type="NCBIfam" id="NF004397">
    <property type="entry name" value="PRK05755.1"/>
    <property type="match status" value="1"/>
</dbReference>
<keyword evidence="5 12" id="KW-0227">DNA damage</keyword>
<evidence type="ECO:0000256" key="10">
    <source>
        <dbReference type="ARBA" id="ARBA00049957"/>
    </source>
</evidence>
<dbReference type="Gene3D" id="1.10.150.20">
    <property type="entry name" value="5' to 3' exonuclease, C-terminal subdomain"/>
    <property type="match status" value="2"/>
</dbReference>
<evidence type="ECO:0000256" key="1">
    <source>
        <dbReference type="ARBA" id="ARBA00007705"/>
    </source>
</evidence>
<keyword evidence="6 12" id="KW-0239">DNA-directed DNA polymerase</keyword>
<dbReference type="Gene3D" id="1.20.1060.10">
    <property type="entry name" value="Taq DNA Polymerase, Chain T, domain 4"/>
    <property type="match status" value="1"/>
</dbReference>
<dbReference type="InterPro" id="IPR012337">
    <property type="entry name" value="RNaseH-like_sf"/>
</dbReference>
<dbReference type="GO" id="GO:0006261">
    <property type="term" value="P:DNA-templated DNA replication"/>
    <property type="evidence" value="ECO:0007669"/>
    <property type="project" value="UniProtKB-UniRule"/>
</dbReference>
<dbReference type="InterPro" id="IPR036279">
    <property type="entry name" value="5-3_exonuclease_C_sf"/>
</dbReference>
<dbReference type="InterPro" id="IPR001098">
    <property type="entry name" value="DNA-dir_DNA_pol_A_palm_dom"/>
</dbReference>
<dbReference type="InterPro" id="IPR029060">
    <property type="entry name" value="PIN-like_dom_sf"/>
</dbReference>
<keyword evidence="12" id="KW-0540">Nuclease</keyword>
<keyword evidence="16" id="KW-1185">Reference proteome</keyword>
<keyword evidence="12" id="KW-0269">Exonuclease</keyword>
<dbReference type="CDD" id="cd09898">
    <property type="entry name" value="H3TH_53EXO"/>
    <property type="match status" value="1"/>
</dbReference>
<keyword evidence="4 12" id="KW-0235">DNA replication</keyword>
<dbReference type="PRINTS" id="PR00868">
    <property type="entry name" value="DNAPOLI"/>
</dbReference>
<dbReference type="Gene3D" id="3.30.420.10">
    <property type="entry name" value="Ribonuclease H-like superfamily/Ribonuclease H"/>
    <property type="match status" value="1"/>
</dbReference>
<dbReference type="AlphaFoldDB" id="A0A2K8P055"/>
<evidence type="ECO:0000256" key="3">
    <source>
        <dbReference type="ARBA" id="ARBA00022695"/>
    </source>
</evidence>
<evidence type="ECO:0000313" key="16">
    <source>
        <dbReference type="Proteomes" id="UP000231896"/>
    </source>
</evidence>
<dbReference type="EMBL" id="CP024964">
    <property type="protein sequence ID" value="ATZ18273.1"/>
    <property type="molecule type" value="Genomic_DNA"/>
</dbReference>
<dbReference type="SMART" id="SM00482">
    <property type="entry name" value="POLAc"/>
    <property type="match status" value="1"/>
</dbReference>
<evidence type="ECO:0000259" key="14">
    <source>
        <dbReference type="SMART" id="SM00482"/>
    </source>
</evidence>
<evidence type="ECO:0000256" key="9">
    <source>
        <dbReference type="ARBA" id="ARBA00049244"/>
    </source>
</evidence>
<evidence type="ECO:0000256" key="2">
    <source>
        <dbReference type="ARBA" id="ARBA00022679"/>
    </source>
</evidence>
<comment type="similarity">
    <text evidence="1 12">Belongs to the DNA polymerase type-A family.</text>
</comment>
<dbReference type="FunFam" id="1.10.150.20:FF:000003">
    <property type="entry name" value="DNA polymerase I"/>
    <property type="match status" value="1"/>
</dbReference>
<sequence>MKKILLVDGNSLLFRAYYASAYSGVILKTSNGIPTNAVYSFANMLTSLVSDRDYHDVKVAFDKSKKTFRHDKLENYKAGRSATPEELIPQFQIVREFLDSANITWCEKENYEADDLIGTMARIIENHCNGFEVEILTSDKDMFQLITDKTKILLPKLGTSDLELFGEAELMTKWEVAPKHVVDLKGLMGDPSDNLKGVEGVGKKTAIKLLKEFITVEGIYENIDAISGKLQEKLINGKESAFLCKEIATINCDVEMEELKFDRINVNLNGLINFLEKYEMVSLVKRLTNRVGVINKLEDVKVKEKIKYQQLVKWDNSYASEFNFIYVESLEENYHKGEIIGLAIANEKGYFYLDTVKDDTELEAFLINSDFKKATYDIKKVVTLFANAQINFNYDSFIYDAMVAAYVLNPNITSRIQNLFNIVQMDLLLDEDELVYGKGAKQNKEIDLELKSLFIVSKLEVLKTSYDLILNSLKENEQFELYQDIELPLVKVLFEMEQKGILIDKLELDKQTALTLSKIEEIEKKMRVVLTGYIDDSFNFASPKQIKELLFDQLGLPSNKKQSTDREALERIVHLHPVVNLLLEHRKLNKLYSTYLRGFEKFIFSDHKVHTIFNQTLTNTGRLSSSEPNIQNISVKDDLQKEARKIFISNPDTKFYSFDYSQIELRVLAQLGHEDTLLSIFGSDRDIHTEAARKIFNLADDIEITSDQRRIAKVFNFGIIYGLSDFGLSNDLKISIPEARQFIEEYYNSFPKLMLYKNSLIKEAMEKGYASTFANRKRIINELASTNFMVKSFGNRIAVNMPIQGTAADILKVAMINISNAFATQNLKSYMVTQIHDEIIFEIYESEVQTALEIIEANMKTAFKDLAKIVKKDETEINIKLEVNESKGNNWFELK</sequence>
<evidence type="ECO:0000256" key="7">
    <source>
        <dbReference type="ARBA" id="ARBA00023125"/>
    </source>
</evidence>
<keyword evidence="3 12" id="KW-0548">Nucleotidyltransferase</keyword>
<dbReference type="PANTHER" id="PTHR10133:SF27">
    <property type="entry name" value="DNA POLYMERASE NU"/>
    <property type="match status" value="1"/>
</dbReference>
<dbReference type="CDD" id="cd09859">
    <property type="entry name" value="PIN_53EXO"/>
    <property type="match status" value="1"/>
</dbReference>
<keyword evidence="2 12" id="KW-0808">Transferase</keyword>
<dbReference type="STRING" id="1408435.GCA_000685885_01030"/>
<dbReference type="GO" id="GO:0008409">
    <property type="term" value="F:5'-3' exonuclease activity"/>
    <property type="evidence" value="ECO:0007669"/>
    <property type="project" value="UniProtKB-UniRule"/>
</dbReference>
<accession>A0A2K8P055</accession>
<evidence type="ECO:0000256" key="5">
    <source>
        <dbReference type="ARBA" id="ARBA00022763"/>
    </source>
</evidence>
<dbReference type="GO" id="GO:0003677">
    <property type="term" value="F:DNA binding"/>
    <property type="evidence" value="ECO:0007669"/>
    <property type="project" value="UniProtKB-UniRule"/>
</dbReference>
<evidence type="ECO:0000256" key="4">
    <source>
        <dbReference type="ARBA" id="ARBA00022705"/>
    </source>
</evidence>
<dbReference type="SUPFAM" id="SSF88723">
    <property type="entry name" value="PIN domain-like"/>
    <property type="match status" value="1"/>
</dbReference>
<dbReference type="SMART" id="SM00475">
    <property type="entry name" value="53EXOc"/>
    <property type="match status" value="1"/>
</dbReference>
<dbReference type="Pfam" id="PF00476">
    <property type="entry name" value="DNA_pol_A"/>
    <property type="match status" value="1"/>
</dbReference>
<dbReference type="Pfam" id="PF01367">
    <property type="entry name" value="5_3_exonuc"/>
    <property type="match status" value="1"/>
</dbReference>
<dbReference type="InterPro" id="IPR019760">
    <property type="entry name" value="DNA-dir_DNA_pol_A_CS"/>
</dbReference>
<dbReference type="KEGG" id="eml:EMELA_v1c07860"/>
<dbReference type="InterPro" id="IPR002421">
    <property type="entry name" value="5-3_exonuclease"/>
</dbReference>
<dbReference type="CDD" id="cd06140">
    <property type="entry name" value="DNA_polA_I_Bacillus_like_exo"/>
    <property type="match status" value="1"/>
</dbReference>
<dbReference type="OrthoDB" id="9806424at2"/>
<organism evidence="15 16">
    <name type="scientific">Mesoplasma melaleucae</name>
    <dbReference type="NCBI Taxonomy" id="81459"/>
    <lineage>
        <taxon>Bacteria</taxon>
        <taxon>Bacillati</taxon>
        <taxon>Mycoplasmatota</taxon>
        <taxon>Mollicutes</taxon>
        <taxon>Entomoplasmatales</taxon>
        <taxon>Entomoplasmataceae</taxon>
        <taxon>Mesoplasma</taxon>
    </lineage>
</organism>
<gene>
    <name evidence="12 15" type="primary">polA</name>
    <name evidence="15" type="ORF">EMELA_v1c07860</name>
</gene>
<dbReference type="SMART" id="SM00279">
    <property type="entry name" value="HhH2"/>
    <property type="match status" value="1"/>
</dbReference>
<dbReference type="InterPro" id="IPR002298">
    <property type="entry name" value="DNA_polymerase_A"/>
</dbReference>